<reference evidence="1" key="2">
    <citation type="submission" date="2020-06" db="EMBL/GenBank/DDBJ databases">
        <title>Helianthus annuus Genome sequencing and assembly Release 2.</title>
        <authorList>
            <person name="Gouzy J."/>
            <person name="Langlade N."/>
            <person name="Munos S."/>
        </authorList>
    </citation>
    <scope>NUCLEOTIDE SEQUENCE</scope>
    <source>
        <tissue evidence="1">Leaves</tissue>
    </source>
</reference>
<keyword evidence="2" id="KW-1185">Reference proteome</keyword>
<protein>
    <submittedName>
        <fullName evidence="1">Uncharacterized protein</fullName>
    </submittedName>
</protein>
<evidence type="ECO:0000313" key="1">
    <source>
        <dbReference type="EMBL" id="KAF5758601.1"/>
    </source>
</evidence>
<organism evidence="1 2">
    <name type="scientific">Helianthus annuus</name>
    <name type="common">Common sunflower</name>
    <dbReference type="NCBI Taxonomy" id="4232"/>
    <lineage>
        <taxon>Eukaryota</taxon>
        <taxon>Viridiplantae</taxon>
        <taxon>Streptophyta</taxon>
        <taxon>Embryophyta</taxon>
        <taxon>Tracheophyta</taxon>
        <taxon>Spermatophyta</taxon>
        <taxon>Magnoliopsida</taxon>
        <taxon>eudicotyledons</taxon>
        <taxon>Gunneridae</taxon>
        <taxon>Pentapetalae</taxon>
        <taxon>asterids</taxon>
        <taxon>campanulids</taxon>
        <taxon>Asterales</taxon>
        <taxon>Asteraceae</taxon>
        <taxon>Asteroideae</taxon>
        <taxon>Heliantheae alliance</taxon>
        <taxon>Heliantheae</taxon>
        <taxon>Helianthus</taxon>
    </lineage>
</organism>
<dbReference type="Proteomes" id="UP000215914">
    <property type="component" value="Unassembled WGS sequence"/>
</dbReference>
<dbReference type="EMBL" id="MNCJ02000331">
    <property type="protein sequence ID" value="KAF5758601.1"/>
    <property type="molecule type" value="Genomic_DNA"/>
</dbReference>
<evidence type="ECO:0000313" key="2">
    <source>
        <dbReference type="Proteomes" id="UP000215914"/>
    </source>
</evidence>
<dbReference type="AlphaFoldDB" id="A0A9K3DQV1"/>
<proteinExistence type="predicted"/>
<accession>A0A9K3DQV1</accession>
<reference evidence="1" key="1">
    <citation type="journal article" date="2017" name="Nature">
        <title>The sunflower genome provides insights into oil metabolism, flowering and Asterid evolution.</title>
        <authorList>
            <person name="Badouin H."/>
            <person name="Gouzy J."/>
            <person name="Grassa C.J."/>
            <person name="Murat F."/>
            <person name="Staton S.E."/>
            <person name="Cottret L."/>
            <person name="Lelandais-Briere C."/>
            <person name="Owens G.L."/>
            <person name="Carrere S."/>
            <person name="Mayjonade B."/>
            <person name="Legrand L."/>
            <person name="Gill N."/>
            <person name="Kane N.C."/>
            <person name="Bowers J.E."/>
            <person name="Hubner S."/>
            <person name="Bellec A."/>
            <person name="Berard A."/>
            <person name="Berges H."/>
            <person name="Blanchet N."/>
            <person name="Boniface M.C."/>
            <person name="Brunel D."/>
            <person name="Catrice O."/>
            <person name="Chaidir N."/>
            <person name="Claudel C."/>
            <person name="Donnadieu C."/>
            <person name="Faraut T."/>
            <person name="Fievet G."/>
            <person name="Helmstetter N."/>
            <person name="King M."/>
            <person name="Knapp S.J."/>
            <person name="Lai Z."/>
            <person name="Le Paslier M.C."/>
            <person name="Lippi Y."/>
            <person name="Lorenzon L."/>
            <person name="Mandel J.R."/>
            <person name="Marage G."/>
            <person name="Marchand G."/>
            <person name="Marquand E."/>
            <person name="Bret-Mestries E."/>
            <person name="Morien E."/>
            <person name="Nambeesan S."/>
            <person name="Nguyen T."/>
            <person name="Pegot-Espagnet P."/>
            <person name="Pouilly N."/>
            <person name="Raftis F."/>
            <person name="Sallet E."/>
            <person name="Schiex T."/>
            <person name="Thomas J."/>
            <person name="Vandecasteele C."/>
            <person name="Vares D."/>
            <person name="Vear F."/>
            <person name="Vautrin S."/>
            <person name="Crespi M."/>
            <person name="Mangin B."/>
            <person name="Burke J.M."/>
            <person name="Salse J."/>
            <person name="Munos S."/>
            <person name="Vincourt P."/>
            <person name="Rieseberg L.H."/>
            <person name="Langlade N.B."/>
        </authorList>
    </citation>
    <scope>NUCLEOTIDE SEQUENCE</scope>
    <source>
        <tissue evidence="1">Leaves</tissue>
    </source>
</reference>
<gene>
    <name evidence="1" type="ORF">HanXRQr2_Chr16g0731081</name>
</gene>
<name>A0A9K3DQV1_HELAN</name>
<dbReference type="Gramene" id="mRNA:HanXRQr2_Chr16g0731081">
    <property type="protein sequence ID" value="CDS:HanXRQr2_Chr16g0731081.1"/>
    <property type="gene ID" value="HanXRQr2_Chr16g0731081"/>
</dbReference>
<comment type="caution">
    <text evidence="1">The sequence shown here is derived from an EMBL/GenBank/DDBJ whole genome shotgun (WGS) entry which is preliminary data.</text>
</comment>
<sequence length="66" mass="7716">MFVPQKQNTIVHLRQIIHSCKNNRNEVFTLSLVARLYYETETETVTSSYVAIETSCKTLCICRSFR</sequence>